<name>A0ABQ7JRJ0_9FUNG</name>
<evidence type="ECO:0000313" key="3">
    <source>
        <dbReference type="EMBL" id="KAG0283746.1"/>
    </source>
</evidence>
<keyword evidence="4" id="KW-1185">Reference proteome</keyword>
<dbReference type="SUPFAM" id="SSF81901">
    <property type="entry name" value="HCP-like"/>
    <property type="match status" value="1"/>
</dbReference>
<feature type="compositionally biased region" description="Polar residues" evidence="2">
    <location>
        <begin position="157"/>
        <end position="169"/>
    </location>
</feature>
<dbReference type="InterPro" id="IPR006597">
    <property type="entry name" value="Sel1-like"/>
</dbReference>
<gene>
    <name evidence="3" type="ORF">BGZ96_011870</name>
</gene>
<dbReference type="EMBL" id="JAAAIM010000861">
    <property type="protein sequence ID" value="KAG0283746.1"/>
    <property type="molecule type" value="Genomic_DNA"/>
</dbReference>
<evidence type="ECO:0000256" key="2">
    <source>
        <dbReference type="SAM" id="MobiDB-lite"/>
    </source>
</evidence>
<dbReference type="InterPro" id="IPR011990">
    <property type="entry name" value="TPR-like_helical_dom_sf"/>
</dbReference>
<feature type="region of interest" description="Disordered" evidence="2">
    <location>
        <begin position="82"/>
        <end position="112"/>
    </location>
</feature>
<sequence>MEEDDSQCLQAVRAIHKDNLDAPPSSAPGTIIRLETYKDPETKSHLFSGVILSKHLRILVPKRIAAFPDAILDVVVKDPVPSTGVATSKSPVLETPPATPQKDEKPAIPASTIRRNPVGGLVEEAMQNYNHMVNPSTAPRLRGPQKIPDEKLPPSSIKPTTPDSVSAGNSDLTETVMNARHGDAHAQVALRDLCRLGQGVQQSYQKAIDWYLKAADQGDPVGQRRVGALYNHGLGVKKNSQTAMVWFLKAVDQGDAASQRNIGVLYHCSHGIARDDSKAMEWYSKAAEQGDAAAQYALGLMYHIGQGIPPDVSQTLGWYVKATEQGHGQAQCNLGFLYGNDESVTQDCNTALDWYLKAASQNHVVAMCNIARYYNRGRCSLQQSTMATEGLKRAAEKGDPDATRYLQELQRHIQTEQ</sequence>
<accession>A0ABQ7JRJ0</accession>
<dbReference type="PANTHER" id="PTHR11102">
    <property type="entry name" value="SEL-1-LIKE PROTEIN"/>
    <property type="match status" value="1"/>
</dbReference>
<evidence type="ECO:0008006" key="5">
    <source>
        <dbReference type="Google" id="ProtNLM"/>
    </source>
</evidence>
<protein>
    <recommendedName>
        <fullName evidence="5">HCP-like protein</fullName>
    </recommendedName>
</protein>
<dbReference type="SMART" id="SM00671">
    <property type="entry name" value="SEL1"/>
    <property type="match status" value="6"/>
</dbReference>
<dbReference type="Pfam" id="PF08238">
    <property type="entry name" value="Sel1"/>
    <property type="match status" value="6"/>
</dbReference>
<dbReference type="InterPro" id="IPR050767">
    <property type="entry name" value="Sel1_AlgK"/>
</dbReference>
<evidence type="ECO:0000313" key="4">
    <source>
        <dbReference type="Proteomes" id="UP001194696"/>
    </source>
</evidence>
<dbReference type="PANTHER" id="PTHR11102:SF160">
    <property type="entry name" value="ERAD-ASSOCIATED E3 UBIQUITIN-PROTEIN LIGASE COMPONENT HRD3"/>
    <property type="match status" value="1"/>
</dbReference>
<proteinExistence type="inferred from homology"/>
<comment type="similarity">
    <text evidence="1">Belongs to the sel-1 family.</text>
</comment>
<feature type="region of interest" description="Disordered" evidence="2">
    <location>
        <begin position="133"/>
        <end position="169"/>
    </location>
</feature>
<evidence type="ECO:0000256" key="1">
    <source>
        <dbReference type="ARBA" id="ARBA00038101"/>
    </source>
</evidence>
<organism evidence="3 4">
    <name type="scientific">Linnemannia gamsii</name>
    <dbReference type="NCBI Taxonomy" id="64522"/>
    <lineage>
        <taxon>Eukaryota</taxon>
        <taxon>Fungi</taxon>
        <taxon>Fungi incertae sedis</taxon>
        <taxon>Mucoromycota</taxon>
        <taxon>Mortierellomycotina</taxon>
        <taxon>Mortierellomycetes</taxon>
        <taxon>Mortierellales</taxon>
        <taxon>Mortierellaceae</taxon>
        <taxon>Linnemannia</taxon>
    </lineage>
</organism>
<comment type="caution">
    <text evidence="3">The sequence shown here is derived from an EMBL/GenBank/DDBJ whole genome shotgun (WGS) entry which is preliminary data.</text>
</comment>
<reference evidence="3 4" key="1">
    <citation type="journal article" date="2020" name="Fungal Divers.">
        <title>Resolving the Mortierellaceae phylogeny through synthesis of multi-gene phylogenetics and phylogenomics.</title>
        <authorList>
            <person name="Vandepol N."/>
            <person name="Liber J."/>
            <person name="Desiro A."/>
            <person name="Na H."/>
            <person name="Kennedy M."/>
            <person name="Barry K."/>
            <person name="Grigoriev I.V."/>
            <person name="Miller A.N."/>
            <person name="O'Donnell K."/>
            <person name="Stajich J.E."/>
            <person name="Bonito G."/>
        </authorList>
    </citation>
    <scope>NUCLEOTIDE SEQUENCE [LARGE SCALE GENOMIC DNA]</scope>
    <source>
        <strain evidence="3 4">AD045</strain>
    </source>
</reference>
<dbReference type="Gene3D" id="1.25.40.10">
    <property type="entry name" value="Tetratricopeptide repeat domain"/>
    <property type="match status" value="1"/>
</dbReference>
<dbReference type="Proteomes" id="UP001194696">
    <property type="component" value="Unassembled WGS sequence"/>
</dbReference>